<dbReference type="InterPro" id="IPR029063">
    <property type="entry name" value="SAM-dependent_MTases_sf"/>
</dbReference>
<dbReference type="Gene3D" id="3.40.50.150">
    <property type="entry name" value="Vaccinia Virus protein VP39"/>
    <property type="match status" value="1"/>
</dbReference>
<comment type="function">
    <text evidence="2 7">Catalyzes the formation of N(7)-methylguanine at position 46 (m7G46) in tRNA.</text>
</comment>
<comment type="caution">
    <text evidence="7">Lacks conserved residue(s) required for the propagation of feature annotation.</text>
</comment>
<organism evidence="8 9">
    <name type="scientific">Paeniglutamicibacter terrestris</name>
    <dbReference type="NCBI Taxonomy" id="2723403"/>
    <lineage>
        <taxon>Bacteria</taxon>
        <taxon>Bacillati</taxon>
        <taxon>Actinomycetota</taxon>
        <taxon>Actinomycetes</taxon>
        <taxon>Micrococcales</taxon>
        <taxon>Micrococcaceae</taxon>
        <taxon>Paeniglutamicibacter</taxon>
    </lineage>
</organism>
<comment type="caution">
    <text evidence="8">The sequence shown here is derived from an EMBL/GenBank/DDBJ whole genome shotgun (WGS) entry which is preliminary data.</text>
</comment>
<feature type="binding site" evidence="7">
    <location>
        <position position="137"/>
    </location>
    <ligand>
        <name>S-adenosyl-L-methionine</name>
        <dbReference type="ChEBI" id="CHEBI:59789"/>
    </ligand>
</feature>
<feature type="binding site" evidence="7">
    <location>
        <position position="85"/>
    </location>
    <ligand>
        <name>S-adenosyl-L-methionine</name>
        <dbReference type="ChEBI" id="CHEBI:59789"/>
    </ligand>
</feature>
<dbReference type="PANTHER" id="PTHR23417:SF14">
    <property type="entry name" value="PENTACOTRIPEPTIDE-REPEAT REGION OF PRORP DOMAIN-CONTAINING PROTEIN"/>
    <property type="match status" value="1"/>
</dbReference>
<gene>
    <name evidence="7 8" type="primary">trmB</name>
    <name evidence="8" type="ORF">HED64_00795</name>
</gene>
<evidence type="ECO:0000256" key="1">
    <source>
        <dbReference type="ARBA" id="ARBA00000142"/>
    </source>
</evidence>
<protein>
    <recommendedName>
        <fullName evidence="7">tRNA (guanine-N(7)-)-methyltransferase</fullName>
        <ecNumber evidence="7">2.1.1.33</ecNumber>
    </recommendedName>
    <alternativeName>
        <fullName evidence="7">tRNA (guanine(46)-N(7))-methyltransferase</fullName>
    </alternativeName>
    <alternativeName>
        <fullName evidence="7">tRNA(m7G46)-methyltransferase</fullName>
    </alternativeName>
</protein>
<keyword evidence="5 7" id="KW-0949">S-adenosyl-L-methionine</keyword>
<evidence type="ECO:0000256" key="6">
    <source>
        <dbReference type="ARBA" id="ARBA00022694"/>
    </source>
</evidence>
<feature type="binding site" evidence="7">
    <location>
        <position position="160"/>
    </location>
    <ligand>
        <name>S-adenosyl-L-methionine</name>
        <dbReference type="ChEBI" id="CHEBI:59789"/>
    </ligand>
</feature>
<dbReference type="NCBIfam" id="TIGR00091">
    <property type="entry name" value="tRNA (guanosine(46)-N7)-methyltransferase TrmB"/>
    <property type="match status" value="1"/>
</dbReference>
<comment type="similarity">
    <text evidence="7">Belongs to the class I-like SAM-binding methyltransferase superfamily. TrmB family.</text>
</comment>
<dbReference type="PANTHER" id="PTHR23417">
    <property type="entry name" value="3-DEOXY-D-MANNO-OCTULOSONIC-ACID TRANSFERASE/TRNA GUANINE-N 7 - -METHYLTRANSFERASE"/>
    <property type="match status" value="1"/>
</dbReference>
<evidence type="ECO:0000313" key="8">
    <source>
        <dbReference type="EMBL" id="NKG19240.1"/>
    </source>
</evidence>
<keyword evidence="9" id="KW-1185">Reference proteome</keyword>
<accession>A0ABX1FZ59</accession>
<feature type="binding site" evidence="7">
    <location>
        <position position="110"/>
    </location>
    <ligand>
        <name>S-adenosyl-L-methionine</name>
        <dbReference type="ChEBI" id="CHEBI:59789"/>
    </ligand>
</feature>
<evidence type="ECO:0000256" key="3">
    <source>
        <dbReference type="ARBA" id="ARBA00022603"/>
    </source>
</evidence>
<dbReference type="GO" id="GO:0008176">
    <property type="term" value="F:tRNA (guanine(46)-N7)-methyltransferase activity"/>
    <property type="evidence" value="ECO:0007669"/>
    <property type="project" value="UniProtKB-EC"/>
</dbReference>
<evidence type="ECO:0000256" key="5">
    <source>
        <dbReference type="ARBA" id="ARBA00022691"/>
    </source>
</evidence>
<dbReference type="EMBL" id="JAAWVT010000001">
    <property type="protein sequence ID" value="NKG19240.1"/>
    <property type="molecule type" value="Genomic_DNA"/>
</dbReference>
<dbReference type="EC" id="2.1.1.33" evidence="7"/>
<dbReference type="RefSeq" id="WP_168150249.1">
    <property type="nucleotide sequence ID" value="NZ_JAAWVT010000001.1"/>
</dbReference>
<feature type="binding site" evidence="7">
    <location>
        <position position="164"/>
    </location>
    <ligand>
        <name>substrate</name>
    </ligand>
</feature>
<feature type="binding site" evidence="7">
    <location>
        <begin position="263"/>
        <end position="266"/>
    </location>
    <ligand>
        <name>substrate</name>
    </ligand>
</feature>
<evidence type="ECO:0000313" key="9">
    <source>
        <dbReference type="Proteomes" id="UP000746595"/>
    </source>
</evidence>
<dbReference type="Pfam" id="PF02390">
    <property type="entry name" value="Methyltransf_4"/>
    <property type="match status" value="1"/>
</dbReference>
<dbReference type="HAMAP" id="MF_01057">
    <property type="entry name" value="tRNA_methyltr_TrmB"/>
    <property type="match status" value="1"/>
</dbReference>
<feature type="binding site" evidence="7">
    <location>
        <position position="196"/>
    </location>
    <ligand>
        <name>substrate</name>
    </ligand>
</feature>
<dbReference type="SUPFAM" id="SSF53335">
    <property type="entry name" value="S-adenosyl-L-methionine-dependent methyltransferases"/>
    <property type="match status" value="1"/>
</dbReference>
<dbReference type="PROSITE" id="PS51625">
    <property type="entry name" value="SAM_MT_TRMB"/>
    <property type="match status" value="1"/>
</dbReference>
<comment type="catalytic activity">
    <reaction evidence="1 7">
        <text>guanosine(46) in tRNA + S-adenosyl-L-methionine = N(7)-methylguanosine(46) in tRNA + S-adenosyl-L-homocysteine</text>
        <dbReference type="Rhea" id="RHEA:42708"/>
        <dbReference type="Rhea" id="RHEA-COMP:10188"/>
        <dbReference type="Rhea" id="RHEA-COMP:10189"/>
        <dbReference type="ChEBI" id="CHEBI:57856"/>
        <dbReference type="ChEBI" id="CHEBI:59789"/>
        <dbReference type="ChEBI" id="CHEBI:74269"/>
        <dbReference type="ChEBI" id="CHEBI:74480"/>
        <dbReference type="EC" id="2.1.1.33"/>
    </reaction>
</comment>
<reference evidence="8 9" key="1">
    <citation type="submission" date="2020-04" db="EMBL/GenBank/DDBJ databases">
        <title>Paeniglutamicibacter sp. ANT13_2, a novel actinomycete isolated from sediment in Antarctica.</title>
        <authorList>
            <person name="Sakdapetsiri C."/>
            <person name="Pinyakong O."/>
        </authorList>
    </citation>
    <scope>NUCLEOTIDE SEQUENCE [LARGE SCALE GENOMIC DNA]</scope>
    <source>
        <strain evidence="8 9">ANT13_2</strain>
    </source>
</reference>
<evidence type="ECO:0000256" key="7">
    <source>
        <dbReference type="HAMAP-Rule" id="MF_01057"/>
    </source>
</evidence>
<keyword evidence="6 7" id="KW-0819">tRNA processing</keyword>
<name>A0ABX1FZ59_9MICC</name>
<keyword evidence="4 7" id="KW-0808">Transferase</keyword>
<dbReference type="InterPro" id="IPR003358">
    <property type="entry name" value="tRNA_(Gua-N-7)_MeTrfase_Trmb"/>
</dbReference>
<sequence length="285" mass="31870">MSIPPEHKAPTSGRAVDDLSFYQPEPVSFVRRGTRLHGRRADAWERTASKYIIDPPRERTDTSVGEGYRFDAEALYGRKAPLIVEIGSGLGEAMAFAASQNSDTDFLAVEVYLPGLAALMVRVENSELSNVRAVQANAPEALDSLLPAESVAEIWIFFSDPWHKIRHHKRRLIKESFLPKLERVLEPGGVIRLATDWSNYAEQMREVFDASPAFTNLHAGELSGEDSNLTQVRRLGLENEDPDPDFIDELGGWAPRFEGRTLTSFEGKALKAGRLIFDLTYRKAL</sequence>
<dbReference type="Proteomes" id="UP000746595">
    <property type="component" value="Unassembled WGS sequence"/>
</dbReference>
<evidence type="ECO:0000256" key="4">
    <source>
        <dbReference type="ARBA" id="ARBA00022679"/>
    </source>
</evidence>
<evidence type="ECO:0000256" key="2">
    <source>
        <dbReference type="ARBA" id="ARBA00003015"/>
    </source>
</evidence>
<dbReference type="InterPro" id="IPR055361">
    <property type="entry name" value="tRNA_methyltr_TrmB_bact"/>
</dbReference>
<proteinExistence type="inferred from homology"/>
<keyword evidence="3 7" id="KW-0489">Methyltransferase</keyword>
<comment type="pathway">
    <text evidence="7">tRNA modification; N(7)-methylguanine-tRNA biosynthesis.</text>
</comment>